<dbReference type="InterPro" id="IPR013103">
    <property type="entry name" value="RVT_2"/>
</dbReference>
<feature type="domain" description="Reverse transcriptase Ty1/copia-type" evidence="1">
    <location>
        <begin position="1"/>
        <end position="56"/>
    </location>
</feature>
<gene>
    <name evidence="2" type="ORF">L3X38_038683</name>
</gene>
<comment type="caution">
    <text evidence="2">The sequence shown here is derived from an EMBL/GenBank/DDBJ whole genome shotgun (WGS) entry which is preliminary data.</text>
</comment>
<evidence type="ECO:0000313" key="3">
    <source>
        <dbReference type="Proteomes" id="UP001054821"/>
    </source>
</evidence>
<reference evidence="2 3" key="1">
    <citation type="journal article" date="2022" name="G3 (Bethesda)">
        <title>Whole-genome sequence and methylome profiling of the almond [Prunus dulcis (Mill.) D.A. Webb] cultivar 'Nonpareil'.</title>
        <authorList>
            <person name="D'Amico-Willman K.M."/>
            <person name="Ouma W.Z."/>
            <person name="Meulia T."/>
            <person name="Sideli G.M."/>
            <person name="Gradziel T.M."/>
            <person name="Fresnedo-Ramirez J."/>
        </authorList>
    </citation>
    <scope>NUCLEOTIDE SEQUENCE [LARGE SCALE GENOMIC DNA]</scope>
    <source>
        <strain evidence="2">Clone GOH B32 T37-40</strain>
    </source>
</reference>
<evidence type="ECO:0000313" key="2">
    <source>
        <dbReference type="EMBL" id="KAI5318975.1"/>
    </source>
</evidence>
<accession>A0AAD4V5H9</accession>
<dbReference type="EMBL" id="JAJFAZ020000007">
    <property type="protein sequence ID" value="KAI5318975.1"/>
    <property type="molecule type" value="Genomic_DNA"/>
</dbReference>
<name>A0AAD4V5H9_PRUDU</name>
<organism evidence="2 3">
    <name type="scientific">Prunus dulcis</name>
    <name type="common">Almond</name>
    <name type="synonym">Amygdalus dulcis</name>
    <dbReference type="NCBI Taxonomy" id="3755"/>
    <lineage>
        <taxon>Eukaryota</taxon>
        <taxon>Viridiplantae</taxon>
        <taxon>Streptophyta</taxon>
        <taxon>Embryophyta</taxon>
        <taxon>Tracheophyta</taxon>
        <taxon>Spermatophyta</taxon>
        <taxon>Magnoliopsida</taxon>
        <taxon>eudicotyledons</taxon>
        <taxon>Gunneridae</taxon>
        <taxon>Pentapetalae</taxon>
        <taxon>rosids</taxon>
        <taxon>fabids</taxon>
        <taxon>Rosales</taxon>
        <taxon>Rosaceae</taxon>
        <taxon>Amygdaloideae</taxon>
        <taxon>Amygdaleae</taxon>
        <taxon>Prunus</taxon>
    </lineage>
</organism>
<proteinExistence type="predicted"/>
<protein>
    <recommendedName>
        <fullName evidence="1">Reverse transcriptase Ty1/copia-type domain-containing protein</fullName>
    </recommendedName>
</protein>
<dbReference type="Pfam" id="PF07727">
    <property type="entry name" value="RVT_2"/>
    <property type="match status" value="1"/>
</dbReference>
<keyword evidence="3" id="KW-1185">Reference proteome</keyword>
<dbReference type="Proteomes" id="UP001054821">
    <property type="component" value="Chromosome 7"/>
</dbReference>
<sequence length="74" mass="8460">MMNKFEMPDLGLLHHFLGMGVIQKEGGIFIHQQKYAKTLLNKFGLKDCKPVSTPLVPTEKLKREDECELADEQT</sequence>
<evidence type="ECO:0000259" key="1">
    <source>
        <dbReference type="Pfam" id="PF07727"/>
    </source>
</evidence>
<dbReference type="AlphaFoldDB" id="A0AAD4V5H9"/>